<keyword evidence="2" id="KW-0808">Transferase</keyword>
<dbReference type="GO" id="GO:0016740">
    <property type="term" value="F:transferase activity"/>
    <property type="evidence" value="ECO:0007669"/>
    <property type="project" value="UniProtKB-KW"/>
</dbReference>
<dbReference type="Proteomes" id="UP000275256">
    <property type="component" value="Unassembled WGS sequence"/>
</dbReference>
<dbReference type="PANTHER" id="PTHR12526:SF630">
    <property type="entry name" value="GLYCOSYLTRANSFERASE"/>
    <property type="match status" value="1"/>
</dbReference>
<feature type="region of interest" description="Disordered" evidence="1">
    <location>
        <begin position="362"/>
        <end position="386"/>
    </location>
</feature>
<dbReference type="PANTHER" id="PTHR12526">
    <property type="entry name" value="GLYCOSYLTRANSFERASE"/>
    <property type="match status" value="1"/>
</dbReference>
<dbReference type="EMBL" id="REFW01000004">
    <property type="protein sequence ID" value="RMB58154.1"/>
    <property type="molecule type" value="Genomic_DNA"/>
</dbReference>
<proteinExistence type="predicted"/>
<evidence type="ECO:0000256" key="1">
    <source>
        <dbReference type="SAM" id="MobiDB-lite"/>
    </source>
</evidence>
<protein>
    <submittedName>
        <fullName evidence="2">Glycosyltransferase family 1 protein</fullName>
    </submittedName>
</protein>
<accession>A0A3M0FZQ2</accession>
<feature type="compositionally biased region" description="Acidic residues" evidence="1">
    <location>
        <begin position="377"/>
        <end position="386"/>
    </location>
</feature>
<dbReference type="AlphaFoldDB" id="A0A3M0FZQ2"/>
<dbReference type="SUPFAM" id="SSF53756">
    <property type="entry name" value="UDP-Glycosyltransferase/glycogen phosphorylase"/>
    <property type="match status" value="1"/>
</dbReference>
<dbReference type="Pfam" id="PF13692">
    <property type="entry name" value="Glyco_trans_1_4"/>
    <property type="match status" value="1"/>
</dbReference>
<comment type="caution">
    <text evidence="2">The sequence shown here is derived from an EMBL/GenBank/DDBJ whole genome shotgun (WGS) entry which is preliminary data.</text>
</comment>
<evidence type="ECO:0000313" key="2">
    <source>
        <dbReference type="EMBL" id="RMB58154.1"/>
    </source>
</evidence>
<organism evidence="2 3">
    <name type="scientific">Tessaracoccus antarcticus</name>
    <dbReference type="NCBI Taxonomy" id="2479848"/>
    <lineage>
        <taxon>Bacteria</taxon>
        <taxon>Bacillati</taxon>
        <taxon>Actinomycetota</taxon>
        <taxon>Actinomycetes</taxon>
        <taxon>Propionibacteriales</taxon>
        <taxon>Propionibacteriaceae</taxon>
        <taxon>Tessaracoccus</taxon>
    </lineage>
</organism>
<name>A0A3M0FZQ2_9ACTN</name>
<gene>
    <name evidence="2" type="ORF">EAX62_13120</name>
</gene>
<sequence>MSNKDTGDAVTESSSRAQGSGSDPGPPRIVKLYDVVRTAHLERVRGGAATTILHRFQRYDFDKELASTVDLRAAGVLGAFCFGLTNDVDVIEINEPLVARAAPRALAIMTANRIRAAVLRTSSARVVSYAIANKDPRIVANALPMKSRWKWRLEALLIPAVWRHLDRLVFGTSHSYDLYRSWFPDSRRWPTHCTIDALPVARIAGRGDATRARSLIFVGDFSARKGFDKVLSAWPRVREAVPDASLVLLGKGVGVNDALHLASCDDRVRVEVDPARPRIFEEMSAAKVLILPSQPTKLWREQVGLPIVEGLSMGCVIVTTDETGLAQWLSTRGHWVVAESGNVSAIAQATVAALMQERSPRSVVQDLPKQDGREAAEDWMFEAGDQ</sequence>
<evidence type="ECO:0000313" key="3">
    <source>
        <dbReference type="Proteomes" id="UP000275256"/>
    </source>
</evidence>
<reference evidence="2 3" key="1">
    <citation type="submission" date="2018-10" db="EMBL/GenBank/DDBJ databases">
        <title>Tessaracoccus antarcticuss sp. nov., isolated from sediment.</title>
        <authorList>
            <person name="Zhou L.Y."/>
            <person name="Du Z.J."/>
        </authorList>
    </citation>
    <scope>NUCLEOTIDE SEQUENCE [LARGE SCALE GENOMIC DNA]</scope>
    <source>
        <strain evidence="2 3">JDX10</strain>
    </source>
</reference>
<feature type="compositionally biased region" description="Polar residues" evidence="1">
    <location>
        <begin position="11"/>
        <end position="21"/>
    </location>
</feature>
<keyword evidence="3" id="KW-1185">Reference proteome</keyword>
<dbReference type="Gene3D" id="3.40.50.2000">
    <property type="entry name" value="Glycogen Phosphorylase B"/>
    <property type="match status" value="1"/>
</dbReference>
<feature type="region of interest" description="Disordered" evidence="1">
    <location>
        <begin position="1"/>
        <end position="28"/>
    </location>
</feature>